<protein>
    <submittedName>
        <fullName evidence="2">Phosphoenolpyruvate synthase-related protein</fullName>
    </submittedName>
</protein>
<feature type="domain" description="Pyruvate phosphate dikinase AMP/ATP-binding" evidence="1">
    <location>
        <begin position="241"/>
        <end position="286"/>
    </location>
</feature>
<dbReference type="InParanoid" id="Q9RZI0"/>
<dbReference type="EnsemblBacteria" id="AAF12680">
    <property type="protein sequence ID" value="AAF12680"/>
    <property type="gene ID" value="DR_C0003"/>
</dbReference>
<keyword evidence="3" id="KW-1185">Reference proteome</keyword>
<dbReference type="InterPro" id="IPR051549">
    <property type="entry name" value="PEP_Utilizing_Enz"/>
</dbReference>
<proteinExistence type="predicted"/>
<dbReference type="HOGENOM" id="CLU_007308_6_0_0"/>
<dbReference type="GO" id="GO:0016301">
    <property type="term" value="F:kinase activity"/>
    <property type="evidence" value="ECO:0007669"/>
    <property type="project" value="InterPro"/>
</dbReference>
<dbReference type="GO" id="GO:0005524">
    <property type="term" value="F:ATP binding"/>
    <property type="evidence" value="ECO:0007669"/>
    <property type="project" value="InterPro"/>
</dbReference>
<dbReference type="Pfam" id="PF01326">
    <property type="entry name" value="PPDK_N"/>
    <property type="match status" value="2"/>
</dbReference>
<dbReference type="InterPro" id="IPR013815">
    <property type="entry name" value="ATP_grasp_subdomain_1"/>
</dbReference>
<name>Q9RZI0_DEIRA</name>
<dbReference type="KEGG" id="dra:DR_C0003"/>
<dbReference type="OrthoDB" id="9765468at2"/>
<reference evidence="2 3" key="1">
    <citation type="journal article" date="1999" name="Science">
        <title>Genome sequence of the radioresistant bacterium Deinococcus radiodurans R1.</title>
        <authorList>
            <person name="White O."/>
            <person name="Eisen J.A."/>
            <person name="Heidelberg J.F."/>
            <person name="Hickey E.K."/>
            <person name="Peterson J.D."/>
            <person name="Dodson R.J."/>
            <person name="Haft D.H."/>
            <person name="Gwinn M.L."/>
            <person name="Nelson W.C."/>
            <person name="Richardson D.L."/>
            <person name="Moffat K.S."/>
            <person name="Qin H."/>
            <person name="Jiang L."/>
            <person name="Pamphile W."/>
            <person name="Crosby M."/>
            <person name="Shen M."/>
            <person name="Vamathevan J.J."/>
            <person name="Lam P."/>
            <person name="McDonald L."/>
            <person name="Utterback T."/>
            <person name="Zalewski C."/>
            <person name="Makarova K.S."/>
            <person name="Aravind L."/>
            <person name="Daly M.J."/>
            <person name="Minton K.W."/>
            <person name="Fleischmann R.D."/>
            <person name="Ketchum K.A."/>
            <person name="Nelson K.E."/>
            <person name="Salzberg S."/>
            <person name="Smith H.O."/>
            <person name="Venter J.C."/>
            <person name="Fraser C.M."/>
        </authorList>
    </citation>
    <scope>NUCLEOTIDE SEQUENCE [LARGE SCALE GENOMIC DNA]</scope>
    <source>
        <strain evidence="3">ATCC 13939 / DSM 20539 / JCM 16871 / LMG 4051 / NBRC 15346 / NCIMB 9279 / R1 / VKM B-1422</strain>
        <plasmid evidence="3">Plasmid CP1</plasmid>
    </source>
</reference>
<sequence>MNQCDDCKNSLLCDSGCLPSILPLELVDRTMLERVGGKAANLGEIAGMGFEIPNGCVITIDVFDAALNAVSLPVGGKRYGFSFMNLHFPQDLYPHLKEWAERLAGPVAVRSSAVFEDSDQASYAGQLSSILNVEGFDQIVVAVEECWHSIFGQRVKTYSKLHNDGIDRLRMAVIVQEQVFPKAAGVMFTAHPITGNPEHTVIEAVSGIGNKLVDGVGTPNHWVIDRNSREVIESHIFNYVDVSEAELKALHDLGIKVQTLFGKPQDIEWALKDGKPLVLQCRPITSM</sequence>
<accession>Q9RZI0</accession>
<gene>
    <name evidence="2" type="ordered locus">DR_C0003</name>
</gene>
<dbReference type="AlphaFoldDB" id="Q9RZI0"/>
<evidence type="ECO:0000313" key="2">
    <source>
        <dbReference type="EMBL" id="AAF12680.1"/>
    </source>
</evidence>
<dbReference type="EMBL" id="AE001827">
    <property type="protein sequence ID" value="AAF12680.1"/>
    <property type="molecule type" value="Genomic_DNA"/>
</dbReference>
<dbReference type="InterPro" id="IPR002192">
    <property type="entry name" value="PPDK_AMP/ATP-bd"/>
</dbReference>
<dbReference type="PIR" id="C75635">
    <property type="entry name" value="C75635"/>
</dbReference>
<dbReference type="PANTHER" id="PTHR43615:SF1">
    <property type="entry name" value="PPDK_N DOMAIN-CONTAINING PROTEIN"/>
    <property type="match status" value="1"/>
</dbReference>
<keyword evidence="2" id="KW-0614">Plasmid</keyword>
<geneLocation type="plasmid" evidence="2 3">
    <name>CP1</name>
</geneLocation>
<evidence type="ECO:0000313" key="3">
    <source>
        <dbReference type="Proteomes" id="UP000002524"/>
    </source>
</evidence>
<feature type="domain" description="Pyruvate phosphate dikinase AMP/ATP-binding" evidence="1">
    <location>
        <begin position="83"/>
        <end position="236"/>
    </location>
</feature>
<dbReference type="Proteomes" id="UP000002524">
    <property type="component" value="Plasmid CP1"/>
</dbReference>
<organism evidence="2 3">
    <name type="scientific">Deinococcus radiodurans (strain ATCC 13939 / DSM 20539 / JCM 16871 / CCUG 27074 / LMG 4051 / NBRC 15346 / NCIMB 9279 / VKM B-1422 / R1)</name>
    <dbReference type="NCBI Taxonomy" id="243230"/>
    <lineage>
        <taxon>Bacteria</taxon>
        <taxon>Thermotogati</taxon>
        <taxon>Deinococcota</taxon>
        <taxon>Deinococci</taxon>
        <taxon>Deinococcales</taxon>
        <taxon>Deinococcaceae</taxon>
        <taxon>Deinococcus</taxon>
    </lineage>
</organism>
<evidence type="ECO:0000259" key="1">
    <source>
        <dbReference type="Pfam" id="PF01326"/>
    </source>
</evidence>
<dbReference type="Gene3D" id="3.30.1490.20">
    <property type="entry name" value="ATP-grasp fold, A domain"/>
    <property type="match status" value="1"/>
</dbReference>
<dbReference type="PANTHER" id="PTHR43615">
    <property type="entry name" value="PHOSPHOENOLPYRUVATE SYNTHASE-RELATED"/>
    <property type="match status" value="1"/>
</dbReference>
<dbReference type="SUPFAM" id="SSF56059">
    <property type="entry name" value="Glutathione synthetase ATP-binding domain-like"/>
    <property type="match status" value="1"/>
</dbReference>
<dbReference type="Gene3D" id="3.30.470.20">
    <property type="entry name" value="ATP-grasp fold, B domain"/>
    <property type="match status" value="2"/>
</dbReference>